<dbReference type="InterPro" id="IPR036047">
    <property type="entry name" value="F-box-like_dom_sf"/>
</dbReference>
<sequence>MATTAAILPAELIAEIISLLPVKSLMKFICVNKFFKTLISDDYFVQLHLKKSSPNSHLALMWRHNLEDQDSSLQL</sequence>
<comment type="caution">
    <text evidence="2">The sequence shown here is derived from an EMBL/GenBank/DDBJ whole genome shotgun (WGS) entry which is preliminary data.</text>
</comment>
<name>A0A392PLS7_9FABA</name>
<evidence type="ECO:0000259" key="1">
    <source>
        <dbReference type="PROSITE" id="PS50181"/>
    </source>
</evidence>
<dbReference type="PROSITE" id="PS50181">
    <property type="entry name" value="FBOX"/>
    <property type="match status" value="1"/>
</dbReference>
<feature type="non-terminal residue" evidence="2">
    <location>
        <position position="75"/>
    </location>
</feature>
<dbReference type="PANTHER" id="PTHR31672">
    <property type="entry name" value="BNACNNG10540D PROTEIN"/>
    <property type="match status" value="1"/>
</dbReference>
<protein>
    <submittedName>
        <fullName evidence="2">F-box protein</fullName>
    </submittedName>
</protein>
<dbReference type="AlphaFoldDB" id="A0A392PLS7"/>
<feature type="domain" description="F-box" evidence="1">
    <location>
        <begin position="2"/>
        <end position="47"/>
    </location>
</feature>
<organism evidence="2 3">
    <name type="scientific">Trifolium medium</name>
    <dbReference type="NCBI Taxonomy" id="97028"/>
    <lineage>
        <taxon>Eukaryota</taxon>
        <taxon>Viridiplantae</taxon>
        <taxon>Streptophyta</taxon>
        <taxon>Embryophyta</taxon>
        <taxon>Tracheophyta</taxon>
        <taxon>Spermatophyta</taxon>
        <taxon>Magnoliopsida</taxon>
        <taxon>eudicotyledons</taxon>
        <taxon>Gunneridae</taxon>
        <taxon>Pentapetalae</taxon>
        <taxon>rosids</taxon>
        <taxon>fabids</taxon>
        <taxon>Fabales</taxon>
        <taxon>Fabaceae</taxon>
        <taxon>Papilionoideae</taxon>
        <taxon>50 kb inversion clade</taxon>
        <taxon>NPAAA clade</taxon>
        <taxon>Hologalegina</taxon>
        <taxon>IRL clade</taxon>
        <taxon>Trifolieae</taxon>
        <taxon>Trifolium</taxon>
    </lineage>
</organism>
<reference evidence="2 3" key="1">
    <citation type="journal article" date="2018" name="Front. Plant Sci.">
        <title>Red Clover (Trifolium pratense) and Zigzag Clover (T. medium) - A Picture of Genomic Similarities and Differences.</title>
        <authorList>
            <person name="Dluhosova J."/>
            <person name="Istvanek J."/>
            <person name="Nedelnik J."/>
            <person name="Repkova J."/>
        </authorList>
    </citation>
    <scope>NUCLEOTIDE SEQUENCE [LARGE SCALE GENOMIC DNA]</scope>
    <source>
        <strain evidence="3">cv. 10/8</strain>
        <tissue evidence="2">Leaf</tissue>
    </source>
</reference>
<proteinExistence type="predicted"/>
<keyword evidence="3" id="KW-1185">Reference proteome</keyword>
<dbReference type="InterPro" id="IPR050796">
    <property type="entry name" value="SCF_F-box_component"/>
</dbReference>
<dbReference type="Gene3D" id="1.20.1280.50">
    <property type="match status" value="1"/>
</dbReference>
<dbReference type="SMART" id="SM00256">
    <property type="entry name" value="FBOX"/>
    <property type="match status" value="1"/>
</dbReference>
<dbReference type="SUPFAM" id="SSF81383">
    <property type="entry name" value="F-box domain"/>
    <property type="match status" value="1"/>
</dbReference>
<evidence type="ECO:0000313" key="3">
    <source>
        <dbReference type="Proteomes" id="UP000265520"/>
    </source>
</evidence>
<evidence type="ECO:0000313" key="2">
    <source>
        <dbReference type="EMBL" id="MCI12256.1"/>
    </source>
</evidence>
<dbReference type="EMBL" id="LXQA010083437">
    <property type="protein sequence ID" value="MCI12256.1"/>
    <property type="molecule type" value="Genomic_DNA"/>
</dbReference>
<dbReference type="InterPro" id="IPR001810">
    <property type="entry name" value="F-box_dom"/>
</dbReference>
<dbReference type="Pfam" id="PF00646">
    <property type="entry name" value="F-box"/>
    <property type="match status" value="1"/>
</dbReference>
<accession>A0A392PLS7</accession>
<dbReference type="PANTHER" id="PTHR31672:SF13">
    <property type="entry name" value="F-BOX PROTEIN CPR30-LIKE"/>
    <property type="match status" value="1"/>
</dbReference>
<dbReference type="Proteomes" id="UP000265520">
    <property type="component" value="Unassembled WGS sequence"/>
</dbReference>